<evidence type="ECO:0000313" key="2">
    <source>
        <dbReference type="EMBL" id="TXD77739.1"/>
    </source>
</evidence>
<feature type="domain" description="HTH cro/C1-type" evidence="1">
    <location>
        <begin position="85"/>
        <end position="114"/>
    </location>
</feature>
<keyword evidence="3" id="KW-1185">Reference proteome</keyword>
<protein>
    <submittedName>
        <fullName evidence="2">Transcriptional regulator</fullName>
    </submittedName>
</protein>
<accession>A0ABY3HN51</accession>
<reference evidence="2 3" key="1">
    <citation type="submission" date="2019-08" db="EMBL/GenBank/DDBJ databases">
        <title>Genome of Algoriphagus ratkowskyi IC026.</title>
        <authorList>
            <person name="Bowman J.P."/>
        </authorList>
    </citation>
    <scope>NUCLEOTIDE SEQUENCE [LARGE SCALE GENOMIC DNA]</scope>
    <source>
        <strain evidence="2 3">IC026</strain>
    </source>
</reference>
<dbReference type="PROSITE" id="PS50943">
    <property type="entry name" value="HTH_CROC1"/>
    <property type="match status" value="1"/>
</dbReference>
<gene>
    <name evidence="2" type="ORF">ESW18_10215</name>
</gene>
<dbReference type="SUPFAM" id="SSF47413">
    <property type="entry name" value="lambda repressor-like DNA-binding domains"/>
    <property type="match status" value="1"/>
</dbReference>
<evidence type="ECO:0000313" key="3">
    <source>
        <dbReference type="Proteomes" id="UP000321927"/>
    </source>
</evidence>
<dbReference type="Pfam" id="PF01381">
    <property type="entry name" value="HTH_3"/>
    <property type="match status" value="1"/>
</dbReference>
<dbReference type="InterPro" id="IPR039060">
    <property type="entry name" value="Antitox_HigA"/>
</dbReference>
<sequence length="123" mass="13877">MMIKIIQNDSTYQDYLARIDEIFDAKKGTEKGDELELLVTLVRLYEQENFHLTSLDPIEAIKNRMEDLNLKNKDLEPIMGDAGNISKILSGKRALTVDMIRGLSEVLGLPTEILVGKSKKELA</sequence>
<dbReference type="SMART" id="SM00530">
    <property type="entry name" value="HTH_XRE"/>
    <property type="match status" value="1"/>
</dbReference>
<dbReference type="PANTHER" id="PTHR40455:SF1">
    <property type="entry name" value="ANTITOXIN HIGA"/>
    <property type="match status" value="1"/>
</dbReference>
<name>A0ABY3HN51_9BACT</name>
<dbReference type="InterPro" id="IPR001387">
    <property type="entry name" value="Cro/C1-type_HTH"/>
</dbReference>
<dbReference type="PANTHER" id="PTHR40455">
    <property type="entry name" value="ANTITOXIN HIGA"/>
    <property type="match status" value="1"/>
</dbReference>
<organism evidence="2 3">
    <name type="scientific">Algoriphagus ratkowskyi</name>
    <dbReference type="NCBI Taxonomy" id="57028"/>
    <lineage>
        <taxon>Bacteria</taxon>
        <taxon>Pseudomonadati</taxon>
        <taxon>Bacteroidota</taxon>
        <taxon>Cytophagia</taxon>
        <taxon>Cytophagales</taxon>
        <taxon>Cyclobacteriaceae</taxon>
        <taxon>Algoriphagus</taxon>
    </lineage>
</organism>
<dbReference type="EMBL" id="VORV01000006">
    <property type="protein sequence ID" value="TXD77739.1"/>
    <property type="molecule type" value="Genomic_DNA"/>
</dbReference>
<proteinExistence type="predicted"/>
<comment type="caution">
    <text evidence="2">The sequence shown here is derived from an EMBL/GenBank/DDBJ whole genome shotgun (WGS) entry which is preliminary data.</text>
</comment>
<dbReference type="Gene3D" id="1.10.260.40">
    <property type="entry name" value="lambda repressor-like DNA-binding domains"/>
    <property type="match status" value="1"/>
</dbReference>
<evidence type="ECO:0000259" key="1">
    <source>
        <dbReference type="PROSITE" id="PS50943"/>
    </source>
</evidence>
<dbReference type="CDD" id="cd00093">
    <property type="entry name" value="HTH_XRE"/>
    <property type="match status" value="1"/>
</dbReference>
<dbReference type="InterPro" id="IPR010982">
    <property type="entry name" value="Lambda_DNA-bd_dom_sf"/>
</dbReference>
<dbReference type="Proteomes" id="UP000321927">
    <property type="component" value="Unassembled WGS sequence"/>
</dbReference>